<comment type="caution">
    <text evidence="1">The sequence shown here is derived from an EMBL/GenBank/DDBJ whole genome shotgun (WGS) entry which is preliminary data.</text>
</comment>
<dbReference type="EMBL" id="JAAEDI010000023">
    <property type="protein sequence ID" value="MBR0651991.1"/>
    <property type="molecule type" value="Genomic_DNA"/>
</dbReference>
<dbReference type="Proteomes" id="UP000698752">
    <property type="component" value="Unassembled WGS sequence"/>
</dbReference>
<sequence>MARGKIGGRLQAVAIRALLAAGKPGAKADGGNLYLRIVGPGSAKWTLRYMVAAAGDLSPEEGQAVAAILEMQRRAIETLELENRITALEARQNNGGYR</sequence>
<dbReference type="Gene3D" id="3.30.160.390">
    <property type="entry name" value="Integrase, DNA-binding domain"/>
    <property type="match status" value="1"/>
</dbReference>
<reference evidence="2" key="1">
    <citation type="journal article" date="2021" name="Syst. Appl. Microbiol.">
        <title>Roseomonas hellenica sp. nov., isolated from roots of wild-growing Alkanna tinctoria.</title>
        <authorList>
            <person name="Rat A."/>
            <person name="Naranjo H.D."/>
            <person name="Lebbe L."/>
            <person name="Cnockaert M."/>
            <person name="Krigas N."/>
            <person name="Grigoriadou K."/>
            <person name="Maloupa E."/>
            <person name="Willems A."/>
        </authorList>
    </citation>
    <scope>NUCLEOTIDE SEQUENCE [LARGE SCALE GENOMIC DNA]</scope>
    <source>
        <strain evidence="2">LMG 31159</strain>
    </source>
</reference>
<evidence type="ECO:0000313" key="2">
    <source>
        <dbReference type="Proteomes" id="UP000698752"/>
    </source>
</evidence>
<protein>
    <submittedName>
        <fullName evidence="1">DUF4102 domain-containing protein</fullName>
    </submittedName>
</protein>
<dbReference type="InterPro" id="IPR038488">
    <property type="entry name" value="Integrase_DNA-bd_sf"/>
</dbReference>
<gene>
    <name evidence="1" type="ORF">GXW78_20165</name>
</gene>
<dbReference type="RefSeq" id="WP_211870709.1">
    <property type="nucleotide sequence ID" value="NZ_JAAEDI010000023.1"/>
</dbReference>
<organism evidence="1 2">
    <name type="scientific">Neoroseomonas terrae</name>
    <dbReference type="NCBI Taxonomy" id="424799"/>
    <lineage>
        <taxon>Bacteria</taxon>
        <taxon>Pseudomonadati</taxon>
        <taxon>Pseudomonadota</taxon>
        <taxon>Alphaproteobacteria</taxon>
        <taxon>Acetobacterales</taxon>
        <taxon>Acetobacteraceae</taxon>
        <taxon>Neoroseomonas</taxon>
    </lineage>
</organism>
<proteinExistence type="predicted"/>
<keyword evidence="2" id="KW-1185">Reference proteome</keyword>
<name>A0ABS5ELT3_9PROT</name>
<evidence type="ECO:0000313" key="1">
    <source>
        <dbReference type="EMBL" id="MBR0651991.1"/>
    </source>
</evidence>
<accession>A0ABS5ELT3</accession>